<name>A0AC61RPK3_9FIRM</name>
<comment type="caution">
    <text evidence="1">The sequence shown here is derived from an EMBL/GenBank/DDBJ whole genome shotgun (WGS) entry which is preliminary data.</text>
</comment>
<proteinExistence type="predicted"/>
<reference evidence="1" key="1">
    <citation type="submission" date="2019-04" db="EMBL/GenBank/DDBJ databases">
        <title>Microbes associate with the intestines of laboratory mice.</title>
        <authorList>
            <person name="Navarre W."/>
            <person name="Wong E."/>
            <person name="Huang K."/>
            <person name="Tropini C."/>
            <person name="Ng K."/>
            <person name="Yu B."/>
        </authorList>
    </citation>
    <scope>NUCLEOTIDE SEQUENCE</scope>
    <source>
        <strain evidence="1">NM01_1-7b</strain>
    </source>
</reference>
<dbReference type="Proteomes" id="UP000304953">
    <property type="component" value="Unassembled WGS sequence"/>
</dbReference>
<sequence length="597" mass="66590">MEDKIVRIVVLVKIVPKQTTLPMSSDYTVDRNIATSSINPNDYHAIEEALRLKEKNGGEVIVLSLGNISCKTVLKDVYALGVDRIILLSDSIFKGSDTFVTSSILAEAINKIGNVDMVVAGKKSSDGSTSQVPNEVAALLGWNSANNIIACETFQNKVQYEERYEKYDIKRQYDLPIILSVSSEINVPRLPSIEGLLKATKKEVLIWDNCDLEISKEYCGINGSKTQVAGVENVTYSLQREMKVITERKQIVESYRELRRSNVDRGVNCENKIEVINDLTDKKILVFCEVNDGKISNESLYVVKKAALVAKKNDSSVVTISSKLENKKEQLKELSKCGVKINYEIEIDNIYLCDKGEICRDISQIAAGVEPELILFASTQLGMNIAPYFAAMNQSGLTAECIDIDYVDDNYLQRRPAFGGRLIANIFTKNSKYSVATIKPYVEQMDTTYIGEIENKVICSNVSKKQGEIINNNQKYEIDQSIVIGCGNGIHRQEFLELVKEICMKKQYGFCATRELVDKGWVDTNRQVGLTGQVISPDIYIAIGISGAYEHIVGIEQSNVIISVNTNATEPISKVSDVIYEIDSEEFINILAMEEMI</sequence>
<protein>
    <submittedName>
        <fullName evidence="1">Uncharacterized protein</fullName>
    </submittedName>
</protein>
<gene>
    <name evidence="1" type="ORF">E5329_23325</name>
</gene>
<evidence type="ECO:0000313" key="1">
    <source>
        <dbReference type="EMBL" id="TGY90975.1"/>
    </source>
</evidence>
<accession>A0AC61RPK3</accession>
<keyword evidence="2" id="KW-1185">Reference proteome</keyword>
<dbReference type="EMBL" id="SRYA01000075">
    <property type="protein sequence ID" value="TGY90975.1"/>
    <property type="molecule type" value="Genomic_DNA"/>
</dbReference>
<organism evidence="1 2">
    <name type="scientific">Petralouisia muris</name>
    <dbReference type="NCBI Taxonomy" id="3032872"/>
    <lineage>
        <taxon>Bacteria</taxon>
        <taxon>Bacillati</taxon>
        <taxon>Bacillota</taxon>
        <taxon>Clostridia</taxon>
        <taxon>Lachnospirales</taxon>
        <taxon>Lachnospiraceae</taxon>
        <taxon>Petralouisia</taxon>
    </lineage>
</organism>
<evidence type="ECO:0000313" key="2">
    <source>
        <dbReference type="Proteomes" id="UP000304953"/>
    </source>
</evidence>